<evidence type="ECO:0000313" key="2">
    <source>
        <dbReference type="EMBL" id="KAK0653117.1"/>
    </source>
</evidence>
<keyword evidence="1" id="KW-0732">Signal</keyword>
<protein>
    <recommendedName>
        <fullName evidence="4">Secreted protein</fullName>
    </recommendedName>
</protein>
<sequence>MLVSSLLLPLVAVTSVFASGSSDGESQQNLRPVSKVMPPQCDALEPLSTECPTCEWQDWCTPPRCAHAPEQHLRKIDSSFDLFSVVFGFDMPPNLKLCPWGKCDPKRCLCREVILKRISAFLTYEGDGTGNERDEL</sequence>
<gene>
    <name evidence="2" type="ORF">B0T16DRAFT_455429</name>
</gene>
<name>A0AA39YI90_9PEZI</name>
<evidence type="ECO:0000313" key="3">
    <source>
        <dbReference type="Proteomes" id="UP001174936"/>
    </source>
</evidence>
<organism evidence="2 3">
    <name type="scientific">Cercophora newfieldiana</name>
    <dbReference type="NCBI Taxonomy" id="92897"/>
    <lineage>
        <taxon>Eukaryota</taxon>
        <taxon>Fungi</taxon>
        <taxon>Dikarya</taxon>
        <taxon>Ascomycota</taxon>
        <taxon>Pezizomycotina</taxon>
        <taxon>Sordariomycetes</taxon>
        <taxon>Sordariomycetidae</taxon>
        <taxon>Sordariales</taxon>
        <taxon>Lasiosphaeriaceae</taxon>
        <taxon>Cercophora</taxon>
    </lineage>
</organism>
<dbReference type="EMBL" id="JAULSV010000002">
    <property type="protein sequence ID" value="KAK0653117.1"/>
    <property type="molecule type" value="Genomic_DNA"/>
</dbReference>
<evidence type="ECO:0000256" key="1">
    <source>
        <dbReference type="SAM" id="SignalP"/>
    </source>
</evidence>
<accession>A0AA39YI90</accession>
<feature type="signal peptide" evidence="1">
    <location>
        <begin position="1"/>
        <end position="18"/>
    </location>
</feature>
<evidence type="ECO:0008006" key="4">
    <source>
        <dbReference type="Google" id="ProtNLM"/>
    </source>
</evidence>
<dbReference type="Proteomes" id="UP001174936">
    <property type="component" value="Unassembled WGS sequence"/>
</dbReference>
<reference evidence="2" key="1">
    <citation type="submission" date="2023-06" db="EMBL/GenBank/DDBJ databases">
        <title>Genome-scale phylogeny and comparative genomics of the fungal order Sordariales.</title>
        <authorList>
            <consortium name="Lawrence Berkeley National Laboratory"/>
            <person name="Hensen N."/>
            <person name="Bonometti L."/>
            <person name="Westerberg I."/>
            <person name="Brannstrom I.O."/>
            <person name="Guillou S."/>
            <person name="Cros-Aarteil S."/>
            <person name="Calhoun S."/>
            <person name="Haridas S."/>
            <person name="Kuo A."/>
            <person name="Mondo S."/>
            <person name="Pangilinan J."/>
            <person name="Riley R."/>
            <person name="Labutti K."/>
            <person name="Andreopoulos B."/>
            <person name="Lipzen A."/>
            <person name="Chen C."/>
            <person name="Yanf M."/>
            <person name="Daum C."/>
            <person name="Ng V."/>
            <person name="Clum A."/>
            <person name="Steindorff A."/>
            <person name="Ohm R."/>
            <person name="Martin F."/>
            <person name="Silar P."/>
            <person name="Natvig D."/>
            <person name="Lalanne C."/>
            <person name="Gautier V."/>
            <person name="Ament-Velasquez S.L."/>
            <person name="Kruys A."/>
            <person name="Hutchinson M.I."/>
            <person name="Powell A.J."/>
            <person name="Barry K."/>
            <person name="Miller A.N."/>
            <person name="Grigoriev I.V."/>
            <person name="Debuchy R."/>
            <person name="Gladieux P."/>
            <person name="Thoren M.H."/>
            <person name="Johannesson H."/>
        </authorList>
    </citation>
    <scope>NUCLEOTIDE SEQUENCE</scope>
    <source>
        <strain evidence="2">SMH2532-1</strain>
    </source>
</reference>
<comment type="caution">
    <text evidence="2">The sequence shown here is derived from an EMBL/GenBank/DDBJ whole genome shotgun (WGS) entry which is preliminary data.</text>
</comment>
<dbReference type="AlphaFoldDB" id="A0AA39YI90"/>
<keyword evidence="3" id="KW-1185">Reference proteome</keyword>
<feature type="chain" id="PRO_5041465185" description="Secreted protein" evidence="1">
    <location>
        <begin position="19"/>
        <end position="136"/>
    </location>
</feature>
<proteinExistence type="predicted"/>